<dbReference type="RefSeq" id="WP_133396817.1">
    <property type="nucleotide sequence ID" value="NZ_SNAA01000009.1"/>
</dbReference>
<gene>
    <name evidence="2" type="ORF">E2L08_09400</name>
</gene>
<dbReference type="OrthoDB" id="8100830at2"/>
<feature type="compositionally biased region" description="Low complexity" evidence="1">
    <location>
        <begin position="177"/>
        <end position="194"/>
    </location>
</feature>
<organism evidence="2 3">
    <name type="scientific">Palleronia sediminis</name>
    <dbReference type="NCBI Taxonomy" id="2547833"/>
    <lineage>
        <taxon>Bacteria</taxon>
        <taxon>Pseudomonadati</taxon>
        <taxon>Pseudomonadota</taxon>
        <taxon>Alphaproteobacteria</taxon>
        <taxon>Rhodobacterales</taxon>
        <taxon>Roseobacteraceae</taxon>
        <taxon>Palleronia</taxon>
    </lineage>
</organism>
<evidence type="ECO:0000313" key="2">
    <source>
        <dbReference type="EMBL" id="TDL79513.1"/>
    </source>
</evidence>
<dbReference type="InterPro" id="IPR021735">
    <property type="entry name" value="DUF3306"/>
</dbReference>
<feature type="region of interest" description="Disordered" evidence="1">
    <location>
        <begin position="1"/>
        <end position="63"/>
    </location>
</feature>
<feature type="compositionally biased region" description="Basic and acidic residues" evidence="1">
    <location>
        <begin position="44"/>
        <end position="55"/>
    </location>
</feature>
<keyword evidence="3" id="KW-1185">Reference proteome</keyword>
<name>A0A4R6AE71_9RHOB</name>
<comment type="caution">
    <text evidence="2">The sequence shown here is derived from an EMBL/GenBank/DDBJ whole genome shotgun (WGS) entry which is preliminary data.</text>
</comment>
<dbReference type="EMBL" id="SNAA01000009">
    <property type="protein sequence ID" value="TDL79513.1"/>
    <property type="molecule type" value="Genomic_DNA"/>
</dbReference>
<evidence type="ECO:0000256" key="1">
    <source>
        <dbReference type="SAM" id="MobiDB-lite"/>
    </source>
</evidence>
<dbReference type="Proteomes" id="UP000295701">
    <property type="component" value="Unassembled WGS sequence"/>
</dbReference>
<reference evidence="2 3" key="1">
    <citation type="submission" date="2019-03" db="EMBL/GenBank/DDBJ databases">
        <title>Primorskyibacter sp. SS33 isolated from sediments.</title>
        <authorList>
            <person name="Xunke S."/>
        </authorList>
    </citation>
    <scope>NUCLEOTIDE SEQUENCE [LARGE SCALE GENOMIC DNA]</scope>
    <source>
        <strain evidence="2 3">SS33</strain>
    </source>
</reference>
<dbReference type="Pfam" id="PF11748">
    <property type="entry name" value="DUF3306"/>
    <property type="match status" value="1"/>
</dbReference>
<accession>A0A4R6AE71</accession>
<dbReference type="AlphaFoldDB" id="A0A4R6AE71"/>
<feature type="compositionally biased region" description="Basic and acidic residues" evidence="1">
    <location>
        <begin position="151"/>
        <end position="164"/>
    </location>
</feature>
<feature type="region of interest" description="Disordered" evidence="1">
    <location>
        <begin position="141"/>
        <end position="218"/>
    </location>
</feature>
<protein>
    <submittedName>
        <fullName evidence="2">DUF3306 domain-containing protein</fullName>
    </submittedName>
</protein>
<sequence>MSRGRKDDPGGGDFLSRWSQRKRARPEAEAEAPDPADAPAPPDPVDHETEAETLERLGLPDPDTLEAGDDFRAFMARAVPEYLRRRALRKLWVSNPVLANLDGLNDYDTDFTGGSVPTGTLKTAYTVGKGIFARVVEAAGPDDDAAPDADTPERVADAGRDALPRDTMPPNPVRLGPAPAAPETAPEPVEIAAANPAETPEDSPPAPRRRMRFDFDAE</sequence>
<evidence type="ECO:0000313" key="3">
    <source>
        <dbReference type="Proteomes" id="UP000295701"/>
    </source>
</evidence>
<proteinExistence type="predicted"/>